<dbReference type="InterPro" id="IPR006059">
    <property type="entry name" value="SBP"/>
</dbReference>
<dbReference type="Pfam" id="PF13416">
    <property type="entry name" value="SBP_bac_8"/>
    <property type="match status" value="1"/>
</dbReference>
<proteinExistence type="predicted"/>
<organism evidence="1 2">
    <name type="scientific">Mobiluncus porci</name>
    <dbReference type="NCBI Taxonomy" id="2652278"/>
    <lineage>
        <taxon>Bacteria</taxon>
        <taxon>Bacillati</taxon>
        <taxon>Actinomycetota</taxon>
        <taxon>Actinomycetes</taxon>
        <taxon>Actinomycetales</taxon>
        <taxon>Actinomycetaceae</taxon>
        <taxon>Mobiluncus</taxon>
    </lineage>
</organism>
<gene>
    <name evidence="1" type="ORF">FYJ63_00395</name>
</gene>
<protein>
    <submittedName>
        <fullName evidence="1">Extracellular solute-binding protein</fullName>
    </submittedName>
</protein>
<dbReference type="AlphaFoldDB" id="A0A7K0JZQ8"/>
<dbReference type="PANTHER" id="PTHR43649">
    <property type="entry name" value="ARABINOSE-BINDING PROTEIN-RELATED"/>
    <property type="match status" value="1"/>
</dbReference>
<reference evidence="1 2" key="1">
    <citation type="submission" date="2019-08" db="EMBL/GenBank/DDBJ databases">
        <title>In-depth cultivation of the pig gut microbiome towards novel bacterial diversity and tailored functional studies.</title>
        <authorList>
            <person name="Wylensek D."/>
            <person name="Hitch T.C.A."/>
            <person name="Clavel T."/>
        </authorList>
    </citation>
    <scope>NUCLEOTIDE SEQUENCE [LARGE SCALE GENOMIC DNA]</scope>
    <source>
        <strain evidence="1 2">RF-GAM-744-WT-7</strain>
    </source>
</reference>
<evidence type="ECO:0000313" key="1">
    <source>
        <dbReference type="EMBL" id="MST48731.1"/>
    </source>
</evidence>
<dbReference type="PANTHER" id="PTHR43649:SF30">
    <property type="entry name" value="ABC TRANSPORTER SUBSTRATE-BINDING PROTEIN"/>
    <property type="match status" value="1"/>
</dbReference>
<evidence type="ECO:0000313" key="2">
    <source>
        <dbReference type="Proteomes" id="UP000442535"/>
    </source>
</evidence>
<dbReference type="SUPFAM" id="SSF53850">
    <property type="entry name" value="Periplasmic binding protein-like II"/>
    <property type="match status" value="1"/>
</dbReference>
<dbReference type="Gene3D" id="3.40.190.10">
    <property type="entry name" value="Periplasmic binding protein-like II"/>
    <property type="match status" value="1"/>
</dbReference>
<name>A0A7K0JZQ8_9ACTO</name>
<comment type="caution">
    <text evidence="1">The sequence shown here is derived from an EMBL/GenBank/DDBJ whole genome shotgun (WGS) entry which is preliminary data.</text>
</comment>
<dbReference type="InterPro" id="IPR050490">
    <property type="entry name" value="Bact_solute-bd_prot1"/>
</dbReference>
<keyword evidence="2" id="KW-1185">Reference proteome</keyword>
<dbReference type="Proteomes" id="UP000442535">
    <property type="component" value="Unassembled WGS sequence"/>
</dbReference>
<sequence length="450" mass="48156">MSDRLSQESKRITDIDQYLSEIAQNTARCRDRVKGKSVKTFLKIGALACVAALSLTACGGGGSTGGDAAGSTTIKILAPSYADSTKTDWEAIITEFNKTHPDVKVELQIEGWDDFTSKVQARIQAKDMPDILNDNAFAASADGGLLYPIDEVISADVLNTIEPALLKNGEGADGTKWAAPDVASVRELTYNTQILADSGVASPPTTWAELEDACAKIKAKFPDIYPYGMPLGKEEAQVESSLFVWGAGANWVDGDNLTATSDGVKEGFAEMKKLIDQGCTQPNAGSTNRQDVVDLFDNGKVAMYNGHSGLFSKTPDTIKYDTAPVFSKNGDPVVVGVTDFILAFDNGDEARKAATKDFLDLFYSDAMYKNWFKPSGLLPVTQNIIKEESAGADPLLAKYYADLPKVKFLPVGNPQWDVLQGALQSSAGKIASGDVDTVLEGVQAEFEAGL</sequence>
<dbReference type="EMBL" id="VUMY01000001">
    <property type="protein sequence ID" value="MST48731.1"/>
    <property type="molecule type" value="Genomic_DNA"/>
</dbReference>
<accession>A0A7K0JZQ8</accession>